<feature type="domain" description="Carrier" evidence="10">
    <location>
        <begin position="15"/>
        <end position="90"/>
    </location>
</feature>
<dbReference type="EC" id="2.6.1.76" evidence="3"/>
<dbReference type="Gene3D" id="3.40.50.720">
    <property type="entry name" value="NAD(P)-binding Rossmann-like Domain"/>
    <property type="match status" value="1"/>
</dbReference>
<dbReference type="SUPFAM" id="SSF53383">
    <property type="entry name" value="PLP-dependent transferases"/>
    <property type="match status" value="1"/>
</dbReference>
<keyword evidence="7 11" id="KW-0032">Aminotransferase</keyword>
<evidence type="ECO:0000256" key="4">
    <source>
        <dbReference type="ARBA" id="ARBA00014798"/>
    </source>
</evidence>
<name>A0A1H4FYY2_9BURK</name>
<comment type="pathway">
    <text evidence="2">Amine and polyamine biosynthesis; ectoine biosynthesis; L-ectoine from L-aspartate 4-semialdehyde: step 1/3.</text>
</comment>
<evidence type="ECO:0000256" key="2">
    <source>
        <dbReference type="ARBA" id="ARBA00004946"/>
    </source>
</evidence>
<dbReference type="GO" id="GO:0042802">
    <property type="term" value="F:identical protein binding"/>
    <property type="evidence" value="ECO:0007669"/>
    <property type="project" value="TreeGrafter"/>
</dbReference>
<evidence type="ECO:0000256" key="9">
    <source>
        <dbReference type="ARBA" id="ARBA00049111"/>
    </source>
</evidence>
<dbReference type="GO" id="GO:0045303">
    <property type="term" value="F:diaminobutyrate-2-oxoglutarate transaminase activity"/>
    <property type="evidence" value="ECO:0007669"/>
    <property type="project" value="UniProtKB-EC"/>
</dbReference>
<evidence type="ECO:0000256" key="6">
    <source>
        <dbReference type="ARBA" id="ARBA00022553"/>
    </source>
</evidence>
<evidence type="ECO:0000313" key="12">
    <source>
        <dbReference type="Proteomes" id="UP000198638"/>
    </source>
</evidence>
<dbReference type="Pfam" id="PF00550">
    <property type="entry name" value="PP-binding"/>
    <property type="match status" value="1"/>
</dbReference>
<dbReference type="PROSITE" id="PS50075">
    <property type="entry name" value="CARRIER"/>
    <property type="match status" value="1"/>
</dbReference>
<comment type="cofactor">
    <cofactor evidence="1">
        <name>pyridoxal 5'-phosphate</name>
        <dbReference type="ChEBI" id="CHEBI:597326"/>
    </cofactor>
</comment>
<proteinExistence type="predicted"/>
<dbReference type="PROSITE" id="PS00012">
    <property type="entry name" value="PHOSPHOPANTETHEINE"/>
    <property type="match status" value="1"/>
</dbReference>
<keyword evidence="11" id="KW-0808">Transferase</keyword>
<organism evidence="11 12">
    <name type="scientific">Paraburkholderia sartisoli</name>
    <dbReference type="NCBI Taxonomy" id="83784"/>
    <lineage>
        <taxon>Bacteria</taxon>
        <taxon>Pseudomonadati</taxon>
        <taxon>Pseudomonadota</taxon>
        <taxon>Betaproteobacteria</taxon>
        <taxon>Burkholderiales</taxon>
        <taxon>Burkholderiaceae</taxon>
        <taxon>Paraburkholderia</taxon>
    </lineage>
</organism>
<keyword evidence="5" id="KW-0596">Phosphopantetheine</keyword>
<keyword evidence="6" id="KW-0597">Phosphoprotein</keyword>
<dbReference type="CDD" id="cd00610">
    <property type="entry name" value="OAT_like"/>
    <property type="match status" value="1"/>
</dbReference>
<protein>
    <recommendedName>
        <fullName evidence="4">Diaminobutyrate--2-oxoglutarate transaminase</fullName>
        <ecNumber evidence="3">2.6.1.76</ecNumber>
    </recommendedName>
</protein>
<dbReference type="PANTHER" id="PTHR11986:SF121">
    <property type="entry name" value="BLR3010 PROTEIN"/>
    <property type="match status" value="1"/>
</dbReference>
<dbReference type="Proteomes" id="UP000198638">
    <property type="component" value="Unassembled WGS sequence"/>
</dbReference>
<keyword evidence="8" id="KW-0663">Pyridoxal phosphate</keyword>
<dbReference type="Gene3D" id="3.90.1150.10">
    <property type="entry name" value="Aspartate Aminotransferase, domain 1"/>
    <property type="match status" value="1"/>
</dbReference>
<evidence type="ECO:0000259" key="10">
    <source>
        <dbReference type="PROSITE" id="PS50075"/>
    </source>
</evidence>
<dbReference type="FunFam" id="3.40.640.10:FF:000004">
    <property type="entry name" value="Acetylornithine aminotransferase"/>
    <property type="match status" value="1"/>
</dbReference>
<dbReference type="InterPro" id="IPR015422">
    <property type="entry name" value="PyrdxlP-dep_Trfase_small"/>
</dbReference>
<evidence type="ECO:0000256" key="3">
    <source>
        <dbReference type="ARBA" id="ARBA00013155"/>
    </source>
</evidence>
<dbReference type="InterPro" id="IPR005814">
    <property type="entry name" value="Aminotrans_3"/>
</dbReference>
<evidence type="ECO:0000313" key="11">
    <source>
        <dbReference type="EMBL" id="SEB02576.1"/>
    </source>
</evidence>
<dbReference type="Gene3D" id="3.40.640.10">
    <property type="entry name" value="Type I PLP-dependent aspartate aminotransferase-like (Major domain)"/>
    <property type="match status" value="1"/>
</dbReference>
<evidence type="ECO:0000256" key="1">
    <source>
        <dbReference type="ARBA" id="ARBA00001933"/>
    </source>
</evidence>
<dbReference type="InterPro" id="IPR036736">
    <property type="entry name" value="ACP-like_sf"/>
</dbReference>
<dbReference type="AlphaFoldDB" id="A0A1H4FYY2"/>
<dbReference type="STRING" id="83784.SAMN05192564_105193"/>
<dbReference type="InterPro" id="IPR006162">
    <property type="entry name" value="Ppantetheine_attach_site"/>
</dbReference>
<dbReference type="InterPro" id="IPR009081">
    <property type="entry name" value="PP-bd_ACP"/>
</dbReference>
<dbReference type="SUPFAM" id="SSF47336">
    <property type="entry name" value="ACP-like"/>
    <property type="match status" value="1"/>
</dbReference>
<sequence length="982" mass="105051">MIRLIQKMDGSVSIKTEREITAWLIAYTRAHFNAVWQGETASLADLGIDSLSGAELLSSLERWLEISIPVDFLEYVTESTELVSALVELQQAPKSGSGSASAFESFVNPWLAKKLAQIHMDRSFVRADGAYLYDQEGEAYLDFLAQYGAVPFGHHPEDIWKAVDALRADAEPVFAQPSCLVSAGLLAERLIQLAPPGLRYVTFTNSGAESVEAALKMARHATGRTHILSTKNAFHGKTFGALSATGKSDYQSHFGLPLAGFDHIEYGNAAALDQHLASRPGVHAAFIVEPIQGEGGVHVPPKGYLAAVETICRRHGVLLIVDEVQTGLGRTGAMFACEYEGVRPDILLLSKALGGGLVPVGAVLCTEAAYSEKFALKHSSTFAGNALASRVGLATLERLTRNGGELLCHVRVEGAYLKQRLEAMRARFPFLIEEIRGQGFMLGIRLSADRARWPENFLGIAAQESELAQFVASYLLNVERIRFAPTLNRGDVLRVQPPLTATREHCDRAADALERALSVLASRDTGRFYRALLRREAPACMAVGVAGKAETAGLPAITEVTPPLLLSRGAADEHRFGFLIHPLDAQSYADYDPGLNSLNADELAEFAASMDGLIDPVVGSSARIESPAGAKARGDFIMISHTAAQLRQLSQHEAIAVLKRGIRLAFERGARIVGLGAYTSVVSGGGAQLLNPDVALTSGNSYTVAAGVEALDDVMHRTGRPWDASTAAVIGAAGAIGSCMAVLLSRRAARMLLIGNPAHARQIGRARLLAVARMIVEGALSTCDEIVLPDSVAAQIRRAAAHMNVASGQPDTDALIAQLEEQETLMLTGDIRVLGEADVALAATSFPGDVIDEALLRPGTIVCDISRPRSIPASIVDRRPDVLVIDGGIIALPGSSRIGPYGIAPGTAFACMAETMLLALEGRFENVSIGNTLDVREISRQRQLARKHGFALAGLQSFGRPLAEDQWQRFIGFTAQRALPLA</sequence>
<dbReference type="Gene3D" id="1.10.1200.10">
    <property type="entry name" value="ACP-like"/>
    <property type="match status" value="1"/>
</dbReference>
<keyword evidence="12" id="KW-1185">Reference proteome</keyword>
<dbReference type="PROSITE" id="PS00600">
    <property type="entry name" value="AA_TRANSFER_CLASS_3"/>
    <property type="match status" value="1"/>
</dbReference>
<reference evidence="12" key="1">
    <citation type="submission" date="2016-10" db="EMBL/GenBank/DDBJ databases">
        <authorList>
            <person name="Varghese N."/>
            <person name="Submissions S."/>
        </authorList>
    </citation>
    <scope>NUCLEOTIDE SEQUENCE [LARGE SCALE GENOMIC DNA]</scope>
    <source>
        <strain evidence="12">LMG 24000</strain>
    </source>
</reference>
<gene>
    <name evidence="11" type="ORF">SAMN05192564_105193</name>
</gene>
<dbReference type="InterPro" id="IPR049704">
    <property type="entry name" value="Aminotrans_3_PPA_site"/>
</dbReference>
<evidence type="ECO:0000256" key="5">
    <source>
        <dbReference type="ARBA" id="ARBA00022450"/>
    </source>
</evidence>
<dbReference type="EMBL" id="FNRQ01000005">
    <property type="protein sequence ID" value="SEB02576.1"/>
    <property type="molecule type" value="Genomic_DNA"/>
</dbReference>
<dbReference type="InterPro" id="IPR050103">
    <property type="entry name" value="Class-III_PLP-dep_AT"/>
</dbReference>
<comment type="catalytic activity">
    <reaction evidence="9">
        <text>L-2,4-diaminobutanoate + 2-oxoglutarate = L-aspartate 4-semialdehyde + L-glutamate</text>
        <dbReference type="Rhea" id="RHEA:11160"/>
        <dbReference type="ChEBI" id="CHEBI:16810"/>
        <dbReference type="ChEBI" id="CHEBI:29985"/>
        <dbReference type="ChEBI" id="CHEBI:58761"/>
        <dbReference type="ChEBI" id="CHEBI:537519"/>
        <dbReference type="EC" id="2.6.1.76"/>
    </reaction>
</comment>
<dbReference type="PANTHER" id="PTHR11986">
    <property type="entry name" value="AMINOTRANSFERASE CLASS III"/>
    <property type="match status" value="1"/>
</dbReference>
<dbReference type="Pfam" id="PF00202">
    <property type="entry name" value="Aminotran_3"/>
    <property type="match status" value="1"/>
</dbReference>
<dbReference type="InterPro" id="IPR015421">
    <property type="entry name" value="PyrdxlP-dep_Trfase_major"/>
</dbReference>
<evidence type="ECO:0000256" key="7">
    <source>
        <dbReference type="ARBA" id="ARBA00022576"/>
    </source>
</evidence>
<accession>A0A1H4FYY2</accession>
<dbReference type="InterPro" id="IPR015424">
    <property type="entry name" value="PyrdxlP-dep_Trfase"/>
</dbReference>
<evidence type="ECO:0000256" key="8">
    <source>
        <dbReference type="ARBA" id="ARBA00022898"/>
    </source>
</evidence>
<dbReference type="GO" id="GO:0030170">
    <property type="term" value="F:pyridoxal phosphate binding"/>
    <property type="evidence" value="ECO:0007669"/>
    <property type="project" value="InterPro"/>
</dbReference>